<feature type="compositionally biased region" description="Polar residues" evidence="1">
    <location>
        <begin position="199"/>
        <end position="216"/>
    </location>
</feature>
<proteinExistence type="predicted"/>
<reference evidence="2 3" key="1">
    <citation type="submission" date="2019-09" db="EMBL/GenBank/DDBJ databases">
        <title>Characterization of the phylogenetic diversity of two novel species belonging to the genus Bifidobacterium: Bifidobacterium cebidarum sp. nov. and Bifidobacterium leontopitheci sp. nov.</title>
        <authorList>
            <person name="Lugli G.A."/>
            <person name="Duranti S."/>
            <person name="Milani C."/>
            <person name="Turroni F."/>
            <person name="Ventura M."/>
        </authorList>
    </citation>
    <scope>NUCLEOTIDE SEQUENCE [LARGE SCALE GENOMIC DNA]</scope>
    <source>
        <strain evidence="2 3">LMG 31471</strain>
    </source>
</reference>
<evidence type="ECO:0000313" key="2">
    <source>
        <dbReference type="EMBL" id="KAB7790491.1"/>
    </source>
</evidence>
<dbReference type="EMBL" id="WBVT01000011">
    <property type="protein sequence ID" value="KAB7790491.1"/>
    <property type="molecule type" value="Genomic_DNA"/>
</dbReference>
<evidence type="ECO:0000313" key="3">
    <source>
        <dbReference type="Proteomes" id="UP000441772"/>
    </source>
</evidence>
<gene>
    <name evidence="2" type="ORF">F7D09_0987</name>
</gene>
<name>A0A6I1GVK9_9BIFI</name>
<evidence type="ECO:0000256" key="1">
    <source>
        <dbReference type="SAM" id="MobiDB-lite"/>
    </source>
</evidence>
<feature type="region of interest" description="Disordered" evidence="1">
    <location>
        <begin position="199"/>
        <end position="224"/>
    </location>
</feature>
<dbReference type="RefSeq" id="WP_152234338.1">
    <property type="nucleotide sequence ID" value="NZ_JBHSKZ010000010.1"/>
</dbReference>
<dbReference type="AlphaFoldDB" id="A0A6I1GVK9"/>
<sequence length="276" mass="31849">MDISKNWRFGEVPTGVDRMYAKIHIGHPNNATGIEKMIHARTAETPLDFSVMYYRFPRQAADGTWSNRSMERFEYTDLSGCRVRDERYPKRLQFNLRFLQYRLSAGLIRPLMKVEFRDAFDGMEDSPVVTRIAKLWDVLDLETLRRDNLLTDDMDESLRGGYALVEHTTGIVLPACPGATIEFIVDGGEDAMMIRVTPTNRSMPTLPTDDAPSSTGYERYDTPDGIDERRLQADIERWSADLEQQIGIRDSPQFDRERKVIERLRAITAEEDSWND</sequence>
<keyword evidence="3" id="KW-1185">Reference proteome</keyword>
<accession>A0A6I1GVK9</accession>
<protein>
    <submittedName>
        <fullName evidence="2">Uncharacterized protein</fullName>
    </submittedName>
</protein>
<dbReference type="Proteomes" id="UP000441772">
    <property type="component" value="Unassembled WGS sequence"/>
</dbReference>
<organism evidence="2 3">
    <name type="scientific">Bifidobacterium leontopitheci</name>
    <dbReference type="NCBI Taxonomy" id="2650774"/>
    <lineage>
        <taxon>Bacteria</taxon>
        <taxon>Bacillati</taxon>
        <taxon>Actinomycetota</taxon>
        <taxon>Actinomycetes</taxon>
        <taxon>Bifidobacteriales</taxon>
        <taxon>Bifidobacteriaceae</taxon>
        <taxon>Bifidobacterium</taxon>
    </lineage>
</organism>
<comment type="caution">
    <text evidence="2">The sequence shown here is derived from an EMBL/GenBank/DDBJ whole genome shotgun (WGS) entry which is preliminary data.</text>
</comment>